<protein>
    <submittedName>
        <fullName evidence="1">Uncharacterized protein</fullName>
    </submittedName>
</protein>
<reference evidence="2" key="1">
    <citation type="submission" date="2017-09" db="EMBL/GenBank/DDBJ databases">
        <title>FDA dAtabase for Regulatory Grade micrObial Sequences (FDA-ARGOS): Supporting development and validation of Infectious Disease Dx tests.</title>
        <authorList>
            <person name="Goldberg B."/>
            <person name="Campos J."/>
            <person name="Tallon L."/>
            <person name="Sadzewicz L."/>
            <person name="Ott S."/>
            <person name="Zhao X."/>
            <person name="Nagaraj S."/>
            <person name="Vavikolanu K."/>
            <person name="Aluvathingal J."/>
            <person name="Nadendla S."/>
            <person name="Geyer C."/>
            <person name="Sichtig H."/>
        </authorList>
    </citation>
    <scope>NUCLEOTIDE SEQUENCE [LARGE SCALE GENOMIC DNA]</scope>
    <source>
        <strain evidence="2">FDAARGOS_370</strain>
    </source>
</reference>
<proteinExistence type="predicted"/>
<dbReference type="Proteomes" id="UP000219788">
    <property type="component" value="Unassembled WGS sequence"/>
</dbReference>
<accession>A0A2A7TZU0</accession>
<sequence>MGYPYCQFYHAVNFEVLSCQMAAVEVVQVMIRVEAVVKRAAPGSVLRHDDAFCAMRLPSFLSSFLAFARCYLSLR</sequence>
<evidence type="ECO:0000313" key="1">
    <source>
        <dbReference type="EMBL" id="PEH71635.1"/>
    </source>
</evidence>
<dbReference type="AlphaFoldDB" id="A0A2A7TZU0"/>
<name>A0A2A7TZU0_EDWTA</name>
<organism evidence="1 2">
    <name type="scientific">Edwardsiella tarda</name>
    <dbReference type="NCBI Taxonomy" id="636"/>
    <lineage>
        <taxon>Bacteria</taxon>
        <taxon>Pseudomonadati</taxon>
        <taxon>Pseudomonadota</taxon>
        <taxon>Gammaproteobacteria</taxon>
        <taxon>Enterobacterales</taxon>
        <taxon>Hafniaceae</taxon>
        <taxon>Edwardsiella</taxon>
    </lineage>
</organism>
<gene>
    <name evidence="1" type="ORF">CRM76_06615</name>
</gene>
<comment type="caution">
    <text evidence="1">The sequence shown here is derived from an EMBL/GenBank/DDBJ whole genome shotgun (WGS) entry which is preliminary data.</text>
</comment>
<evidence type="ECO:0000313" key="2">
    <source>
        <dbReference type="Proteomes" id="UP000219788"/>
    </source>
</evidence>
<dbReference type="EMBL" id="PDDV01000013">
    <property type="protein sequence ID" value="PEH71635.1"/>
    <property type="molecule type" value="Genomic_DNA"/>
</dbReference>
<dbReference type="OrthoDB" id="6637000at2"/>